<proteinExistence type="predicted"/>
<reference evidence="1" key="1">
    <citation type="submission" date="2020-08" db="EMBL/GenBank/DDBJ databases">
        <title>Multicomponent nature underlies the extraordinary mechanical properties of spider dragline silk.</title>
        <authorList>
            <person name="Kono N."/>
            <person name="Nakamura H."/>
            <person name="Mori M."/>
            <person name="Yoshida Y."/>
            <person name="Ohtoshi R."/>
            <person name="Malay A.D."/>
            <person name="Moran D.A.P."/>
            <person name="Tomita M."/>
            <person name="Numata K."/>
            <person name="Arakawa K."/>
        </authorList>
    </citation>
    <scope>NUCLEOTIDE SEQUENCE</scope>
</reference>
<comment type="caution">
    <text evidence="1">The sequence shown here is derived from an EMBL/GenBank/DDBJ whole genome shotgun (WGS) entry which is preliminary data.</text>
</comment>
<name>A0A8X6WHZ4_TRICX</name>
<sequence length="145" mass="16569">MAPYLMGKFGFCLWAKHSKDPPRAAMHVKSVDLLPLVVVVQLRCLPRHLTMVLRNQCVNINSLKSTMKTSVKFELQRHWPLFRQNLKPINNKSEYLGSHVVNVLRIIRNFKSAFEGHNPPTAGGYKGRGSQLKVQYTKRPSCLTL</sequence>
<evidence type="ECO:0000313" key="1">
    <source>
        <dbReference type="EMBL" id="GFY34241.1"/>
    </source>
</evidence>
<dbReference type="AlphaFoldDB" id="A0A8X6WHZ4"/>
<evidence type="ECO:0000313" key="2">
    <source>
        <dbReference type="Proteomes" id="UP000887159"/>
    </source>
</evidence>
<protein>
    <submittedName>
        <fullName evidence="1">Uncharacterized protein</fullName>
    </submittedName>
</protein>
<organism evidence="1 2">
    <name type="scientific">Trichonephila clavipes</name>
    <name type="common">Golden silk orbweaver</name>
    <name type="synonym">Nephila clavipes</name>
    <dbReference type="NCBI Taxonomy" id="2585209"/>
    <lineage>
        <taxon>Eukaryota</taxon>
        <taxon>Metazoa</taxon>
        <taxon>Ecdysozoa</taxon>
        <taxon>Arthropoda</taxon>
        <taxon>Chelicerata</taxon>
        <taxon>Arachnida</taxon>
        <taxon>Araneae</taxon>
        <taxon>Araneomorphae</taxon>
        <taxon>Entelegynae</taxon>
        <taxon>Araneoidea</taxon>
        <taxon>Nephilidae</taxon>
        <taxon>Trichonephila</taxon>
    </lineage>
</organism>
<dbReference type="Proteomes" id="UP000887159">
    <property type="component" value="Unassembled WGS sequence"/>
</dbReference>
<keyword evidence="2" id="KW-1185">Reference proteome</keyword>
<dbReference type="EMBL" id="BMAU01021422">
    <property type="protein sequence ID" value="GFY34241.1"/>
    <property type="molecule type" value="Genomic_DNA"/>
</dbReference>
<accession>A0A8X6WHZ4</accession>
<gene>
    <name evidence="1" type="ORF">TNCV_2505441</name>
</gene>